<keyword evidence="5" id="KW-1185">Reference proteome</keyword>
<name>A0A9P4K9V2_9PLEO</name>
<feature type="domain" description="Asteroid" evidence="3">
    <location>
        <begin position="125"/>
        <end position="354"/>
    </location>
</feature>
<dbReference type="Gene3D" id="3.40.50.1010">
    <property type="entry name" value="5'-nuclease"/>
    <property type="match status" value="1"/>
</dbReference>
<comment type="similarity">
    <text evidence="1">Belongs to the asteroid family.</text>
</comment>
<sequence length="557" mass="62403">MGVAGLATNLEPYAVRCASEDLDGYLAVVDGPALAYHAHRLAAEADQSCLPSYANINATAIRWLKSLGDINIKVSAILFDGALPNSKKSERAERLRKGIQHMSKFRLNHGTNVCPIPRSLGSVVYPLLAPSLMEALSRSEFAHVTRNVPGEADDWCASCAKHHPRSVVFTSDTDLILYEYSPEAFVIFFRDAILSPNPSFKVYSPTGIRLQLKLKSLMSLAYTIQEAPGKPLTENVQRARSIDLDSLQYHEFSSRYSGILHTSKPISDIVALNAVVNRLDVRVSEFVHQALATEYMTAIPEVFLPLLFEDVNQGSAWNLGRDHRLLAYSLLMRRGSRSIREHMRRGRAPAALNLKIYSQQEMQAKVAEILSDILTWTANIPELPEPALAWSLIAIQFMLRDLKPPYVYLLTRVVINGFDNTWDFVQLHARLQTSLYSLRMLKQCISVWLAIQEQSGGSDFYDNTMRLSEALSSLPTIPDLFSMPGQSLWPSREDVDASLQRAIREAYVTAGLGEGFFGEAKSKRQRKREKRDRKAQQSQQTVPERFANNSFSALGTL</sequence>
<dbReference type="InterPro" id="IPR039436">
    <property type="entry name" value="Asteroid_dom"/>
</dbReference>
<protein>
    <recommendedName>
        <fullName evidence="3">Asteroid domain-containing protein</fullName>
    </recommendedName>
</protein>
<dbReference type="EMBL" id="ML986622">
    <property type="protein sequence ID" value="KAF2263748.1"/>
    <property type="molecule type" value="Genomic_DNA"/>
</dbReference>
<reference evidence="5" key="1">
    <citation type="journal article" date="2020" name="Stud. Mycol.">
        <title>101 Dothideomycetes genomes: A test case for predicting lifestyles and emergence of pathogens.</title>
        <authorList>
            <person name="Haridas S."/>
            <person name="Albert R."/>
            <person name="Binder M."/>
            <person name="Bloem J."/>
            <person name="LaButti K."/>
            <person name="Salamov A."/>
            <person name="Andreopoulos B."/>
            <person name="Baker S."/>
            <person name="Barry K."/>
            <person name="Bills G."/>
            <person name="Bluhm B."/>
            <person name="Cannon C."/>
            <person name="Castanera R."/>
            <person name="Culley D."/>
            <person name="Daum C."/>
            <person name="Ezra D."/>
            <person name="Gonzalez J."/>
            <person name="Henrissat B."/>
            <person name="Kuo A."/>
            <person name="Liang C."/>
            <person name="Lipzen A."/>
            <person name="Lutzoni F."/>
            <person name="Magnuson J."/>
            <person name="Mondo S."/>
            <person name="Nolan M."/>
            <person name="Ohm R."/>
            <person name="Pangilinan J."/>
            <person name="Park H.-J."/>
            <person name="Ramirez L."/>
            <person name="Alfaro M."/>
            <person name="Sun H."/>
            <person name="Tritt A."/>
            <person name="Yoshinaga Y."/>
            <person name="Zwiers L.-H."/>
            <person name="Turgeon B."/>
            <person name="Goodwin S."/>
            <person name="Spatafora J."/>
            <person name="Crous P."/>
            <person name="Grigoriev I."/>
        </authorList>
    </citation>
    <scope>NUCLEOTIDE SEQUENCE [LARGE SCALE GENOMIC DNA]</scope>
    <source>
        <strain evidence="5">CBS 304.66</strain>
    </source>
</reference>
<dbReference type="InterPro" id="IPR029060">
    <property type="entry name" value="PIN-like_dom_sf"/>
</dbReference>
<gene>
    <name evidence="4" type="ORF">CC78DRAFT_266266</name>
</gene>
<feature type="region of interest" description="Disordered" evidence="2">
    <location>
        <begin position="521"/>
        <end position="557"/>
    </location>
</feature>
<organism evidence="4 5">
    <name type="scientific">Lojkania enalia</name>
    <dbReference type="NCBI Taxonomy" id="147567"/>
    <lineage>
        <taxon>Eukaryota</taxon>
        <taxon>Fungi</taxon>
        <taxon>Dikarya</taxon>
        <taxon>Ascomycota</taxon>
        <taxon>Pezizomycotina</taxon>
        <taxon>Dothideomycetes</taxon>
        <taxon>Pleosporomycetidae</taxon>
        <taxon>Pleosporales</taxon>
        <taxon>Pleosporales incertae sedis</taxon>
        <taxon>Lojkania</taxon>
    </lineage>
</organism>
<dbReference type="OrthoDB" id="5297549at2759"/>
<dbReference type="InterPro" id="IPR026832">
    <property type="entry name" value="Asteroid"/>
</dbReference>
<evidence type="ECO:0000313" key="5">
    <source>
        <dbReference type="Proteomes" id="UP000800093"/>
    </source>
</evidence>
<evidence type="ECO:0000259" key="3">
    <source>
        <dbReference type="Pfam" id="PF12813"/>
    </source>
</evidence>
<proteinExistence type="inferred from homology"/>
<accession>A0A9P4K9V2</accession>
<dbReference type="SUPFAM" id="SSF88723">
    <property type="entry name" value="PIN domain-like"/>
    <property type="match status" value="1"/>
</dbReference>
<comment type="caution">
    <text evidence="4">The sequence shown here is derived from an EMBL/GenBank/DDBJ whole genome shotgun (WGS) entry which is preliminary data.</text>
</comment>
<evidence type="ECO:0000256" key="1">
    <source>
        <dbReference type="ARBA" id="ARBA00007398"/>
    </source>
</evidence>
<feature type="compositionally biased region" description="Basic residues" evidence="2">
    <location>
        <begin position="523"/>
        <end position="533"/>
    </location>
</feature>
<dbReference type="AlphaFoldDB" id="A0A9P4K9V2"/>
<evidence type="ECO:0000313" key="4">
    <source>
        <dbReference type="EMBL" id="KAF2263748.1"/>
    </source>
</evidence>
<dbReference type="PANTHER" id="PTHR15665:SF1">
    <property type="entry name" value="PROTEIN ASTEROID HOMOLOG 1"/>
    <property type="match status" value="1"/>
</dbReference>
<dbReference type="Pfam" id="PF12813">
    <property type="entry name" value="XPG_I_2"/>
    <property type="match status" value="1"/>
</dbReference>
<evidence type="ECO:0000256" key="2">
    <source>
        <dbReference type="SAM" id="MobiDB-lite"/>
    </source>
</evidence>
<feature type="compositionally biased region" description="Polar residues" evidence="2">
    <location>
        <begin position="536"/>
        <end position="557"/>
    </location>
</feature>
<dbReference type="PANTHER" id="PTHR15665">
    <property type="entry name" value="ASTEROID PROTEIN"/>
    <property type="match status" value="1"/>
</dbReference>
<dbReference type="Proteomes" id="UP000800093">
    <property type="component" value="Unassembled WGS sequence"/>
</dbReference>